<dbReference type="Gene3D" id="3.30.360.10">
    <property type="entry name" value="Dihydrodipicolinate Reductase, domain 2"/>
    <property type="match status" value="1"/>
</dbReference>
<dbReference type="GO" id="GO:0008652">
    <property type="term" value="P:amino acid biosynthetic process"/>
    <property type="evidence" value="ECO:0007669"/>
    <property type="project" value="InterPro"/>
</dbReference>
<dbReference type="SUPFAM" id="SSF51735">
    <property type="entry name" value="NAD(P)-binding Rossmann-fold domains"/>
    <property type="match status" value="1"/>
</dbReference>
<dbReference type="RefSeq" id="WP_084337474.1">
    <property type="nucleotide sequence ID" value="NZ_CBKZNZ010000017.1"/>
</dbReference>
<proteinExistence type="inferred from homology"/>
<evidence type="ECO:0000256" key="1">
    <source>
        <dbReference type="ARBA" id="ARBA00010584"/>
    </source>
</evidence>
<feature type="domain" description="Semialdehyde dehydrogenase NAD-binding" evidence="2">
    <location>
        <begin position="6"/>
        <end position="120"/>
    </location>
</feature>
<gene>
    <name evidence="3" type="ORF">SAMN05216186_10786</name>
</gene>
<dbReference type="InterPro" id="IPR036291">
    <property type="entry name" value="NAD(P)-bd_dom_sf"/>
</dbReference>
<name>A0A1G9C1C7_9PSED</name>
<dbReference type="NCBIfam" id="NF011456">
    <property type="entry name" value="PRK14874.1"/>
    <property type="match status" value="1"/>
</dbReference>
<dbReference type="SUPFAM" id="SSF55347">
    <property type="entry name" value="Glyceraldehyde-3-phosphate dehydrogenase-like, C-terminal domain"/>
    <property type="match status" value="1"/>
</dbReference>
<dbReference type="Proteomes" id="UP000198706">
    <property type="component" value="Unassembled WGS sequence"/>
</dbReference>
<organism evidence="3 4">
    <name type="scientific">Pseudomonas indica</name>
    <dbReference type="NCBI Taxonomy" id="137658"/>
    <lineage>
        <taxon>Bacteria</taxon>
        <taxon>Pseudomonadati</taxon>
        <taxon>Pseudomonadota</taxon>
        <taxon>Gammaproteobacteria</taxon>
        <taxon>Pseudomonadales</taxon>
        <taxon>Pseudomonadaceae</taxon>
        <taxon>Pseudomonas</taxon>
    </lineage>
</organism>
<dbReference type="EMBL" id="FNFD01000007">
    <property type="protein sequence ID" value="SDK45480.1"/>
    <property type="molecule type" value="Genomic_DNA"/>
</dbReference>
<dbReference type="Pfam" id="PF01118">
    <property type="entry name" value="Semialdhyde_dh"/>
    <property type="match status" value="1"/>
</dbReference>
<dbReference type="GO" id="GO:0051287">
    <property type="term" value="F:NAD binding"/>
    <property type="evidence" value="ECO:0007669"/>
    <property type="project" value="InterPro"/>
</dbReference>
<dbReference type="InterPro" id="IPR012280">
    <property type="entry name" value="Semialdhyde_DH_dimer_dom"/>
</dbReference>
<accession>A0A1G9C1C7</accession>
<dbReference type="CDD" id="cd17894">
    <property type="entry name" value="ASADH_USG1_N"/>
    <property type="match status" value="1"/>
</dbReference>
<dbReference type="GO" id="GO:0046983">
    <property type="term" value="F:protein dimerization activity"/>
    <property type="evidence" value="ECO:0007669"/>
    <property type="project" value="InterPro"/>
</dbReference>
<protein>
    <submittedName>
        <fullName evidence="3">Aspartate-semialdehyde dehydrogenase</fullName>
    </submittedName>
</protein>
<dbReference type="GO" id="GO:0016620">
    <property type="term" value="F:oxidoreductase activity, acting on the aldehyde or oxo group of donors, NAD or NADP as acceptor"/>
    <property type="evidence" value="ECO:0007669"/>
    <property type="project" value="InterPro"/>
</dbReference>
<dbReference type="STRING" id="137658.SAMN05216186_10786"/>
<evidence type="ECO:0000313" key="4">
    <source>
        <dbReference type="Proteomes" id="UP000198706"/>
    </source>
</evidence>
<dbReference type="CDD" id="cd18129">
    <property type="entry name" value="ASADH_C_USG1_like"/>
    <property type="match status" value="1"/>
</dbReference>
<evidence type="ECO:0000259" key="2">
    <source>
        <dbReference type="SMART" id="SM00859"/>
    </source>
</evidence>
<dbReference type="Pfam" id="PF02774">
    <property type="entry name" value="Semialdhyde_dhC"/>
    <property type="match status" value="1"/>
</dbReference>
<evidence type="ECO:0000313" key="3">
    <source>
        <dbReference type="EMBL" id="SDK45480.1"/>
    </source>
</evidence>
<dbReference type="SMART" id="SM00859">
    <property type="entry name" value="Semialdhyde_dh"/>
    <property type="match status" value="1"/>
</dbReference>
<sequence>MSQSFDIAVIGATGTVGEALVQLLEERDFPVSTLHLLASGDSAGQSVPFRGKNLRVRALDGFDFSQVRLAFFAGSPAVTREYASRASEAGCSFIDLSGALSLDDAIRVVPEVNADVLAGLKAPYRLTSPCAPVVALATALAPLHPLLDLRQVCAMACLSVSTLGREGVNELARQTAELLNARPLEPRFFDRQAAFNLLAQVGEVDSEGHALLEKRMVSELKQMFRISALDVSATCVQAPVFFGDSLSVMLRSEKVIDLQAICAALDDAQGIERVESPDYPTVVGDAVGQDVVYVGRLRCGLGNPHELNLWIASDNVRKGAALNAVQLGELLIKDYLSKILT</sequence>
<dbReference type="PANTHER" id="PTHR46278:SF2">
    <property type="entry name" value="ASPARTATE-SEMIALDEHYDE DEHYDROGENASE"/>
    <property type="match status" value="1"/>
</dbReference>
<keyword evidence="4" id="KW-1185">Reference proteome</keyword>
<comment type="similarity">
    <text evidence="1">Belongs to the aspartate-semialdehyde dehydrogenase family.</text>
</comment>
<dbReference type="InterPro" id="IPR000534">
    <property type="entry name" value="Semialdehyde_DH_NAD-bd"/>
</dbReference>
<dbReference type="AlphaFoldDB" id="A0A1G9C1C7"/>
<reference evidence="3 4" key="1">
    <citation type="submission" date="2016-10" db="EMBL/GenBank/DDBJ databases">
        <authorList>
            <person name="de Groot N.N."/>
        </authorList>
    </citation>
    <scope>NUCLEOTIDE SEQUENCE [LARGE SCALE GENOMIC DNA]</scope>
    <source>
        <strain evidence="3 4">JCM 21544</strain>
    </source>
</reference>
<dbReference type="PIRSF" id="PIRSF000148">
    <property type="entry name" value="ASA_dh"/>
    <property type="match status" value="1"/>
</dbReference>
<dbReference type="PANTHER" id="PTHR46278">
    <property type="entry name" value="DEHYDROGENASE, PUTATIVE-RELATED"/>
    <property type="match status" value="1"/>
</dbReference>
<dbReference type="NCBIfam" id="NF004224">
    <property type="entry name" value="PRK05671.1"/>
    <property type="match status" value="1"/>
</dbReference>
<dbReference type="Gene3D" id="3.40.50.720">
    <property type="entry name" value="NAD(P)-binding Rossmann-like Domain"/>
    <property type="match status" value="1"/>
</dbReference>